<name>A0AAN8GJ09_PATCE</name>
<organism evidence="3 4">
    <name type="scientific">Patella caerulea</name>
    <name type="common">Rayed Mediterranean limpet</name>
    <dbReference type="NCBI Taxonomy" id="87958"/>
    <lineage>
        <taxon>Eukaryota</taxon>
        <taxon>Metazoa</taxon>
        <taxon>Spiralia</taxon>
        <taxon>Lophotrochozoa</taxon>
        <taxon>Mollusca</taxon>
        <taxon>Gastropoda</taxon>
        <taxon>Patellogastropoda</taxon>
        <taxon>Patelloidea</taxon>
        <taxon>Patellidae</taxon>
        <taxon>Patella</taxon>
    </lineage>
</organism>
<dbReference type="AlphaFoldDB" id="A0AAN8GJ09"/>
<proteinExistence type="predicted"/>
<feature type="transmembrane region" description="Helical" evidence="2">
    <location>
        <begin position="167"/>
        <end position="187"/>
    </location>
</feature>
<keyword evidence="2" id="KW-0472">Membrane</keyword>
<evidence type="ECO:0000256" key="1">
    <source>
        <dbReference type="SAM" id="MobiDB-lite"/>
    </source>
</evidence>
<gene>
    <name evidence="3" type="ORF">SNE40_021594</name>
</gene>
<evidence type="ECO:0000313" key="3">
    <source>
        <dbReference type="EMBL" id="KAK6167609.1"/>
    </source>
</evidence>
<reference evidence="3 4" key="1">
    <citation type="submission" date="2024-01" db="EMBL/GenBank/DDBJ databases">
        <title>The genome of the rayed Mediterranean limpet Patella caerulea (Linnaeus, 1758).</title>
        <authorList>
            <person name="Anh-Thu Weber A."/>
            <person name="Halstead-Nussloch G."/>
        </authorList>
    </citation>
    <scope>NUCLEOTIDE SEQUENCE [LARGE SCALE GENOMIC DNA]</scope>
    <source>
        <strain evidence="3">AATW-2023a</strain>
        <tissue evidence="3">Whole specimen</tissue>
    </source>
</reference>
<protein>
    <submittedName>
        <fullName evidence="3">Uncharacterized protein</fullName>
    </submittedName>
</protein>
<feature type="region of interest" description="Disordered" evidence="1">
    <location>
        <begin position="1"/>
        <end position="27"/>
    </location>
</feature>
<keyword evidence="2" id="KW-1133">Transmembrane helix</keyword>
<evidence type="ECO:0000313" key="4">
    <source>
        <dbReference type="Proteomes" id="UP001347796"/>
    </source>
</evidence>
<dbReference type="Proteomes" id="UP001347796">
    <property type="component" value="Unassembled WGS sequence"/>
</dbReference>
<feature type="region of interest" description="Disordered" evidence="1">
    <location>
        <begin position="79"/>
        <end position="106"/>
    </location>
</feature>
<dbReference type="EMBL" id="JAZGQO010000018">
    <property type="protein sequence ID" value="KAK6167609.1"/>
    <property type="molecule type" value="Genomic_DNA"/>
</dbReference>
<keyword evidence="2" id="KW-0812">Transmembrane</keyword>
<evidence type="ECO:0000256" key="2">
    <source>
        <dbReference type="SAM" id="Phobius"/>
    </source>
</evidence>
<comment type="caution">
    <text evidence="3">The sequence shown here is derived from an EMBL/GenBank/DDBJ whole genome shotgun (WGS) entry which is preliminary data.</text>
</comment>
<sequence>MAENLPPSTSQQLKSETESAPASLSRTTSIKGILKTRSESQLILKVPIKDPERQSIITKFENGAASDNESLASVRFALETEVGDEPPNPKRKRKNTGKPKPQVSSFVNPAFETDESSQSVKLAELVEQLIDHPESEQGDCHPFGRGNVYERAFHGKGSDAFLDSGKMIIWFVLALMMLGMAGGIIFLSERRSTDFVIPVNATTTLIS</sequence>
<accession>A0AAN8GJ09</accession>
<keyword evidence="4" id="KW-1185">Reference proteome</keyword>